<evidence type="ECO:0000256" key="1">
    <source>
        <dbReference type="ARBA" id="ARBA00004141"/>
    </source>
</evidence>
<dbReference type="Gene3D" id="1.20.1250.20">
    <property type="entry name" value="MFS general substrate transporter like domains"/>
    <property type="match status" value="1"/>
</dbReference>
<accession>A0ABS9E1R0</accession>
<feature type="transmembrane region" description="Helical" evidence="5">
    <location>
        <begin position="142"/>
        <end position="165"/>
    </location>
</feature>
<organism evidence="7 8">
    <name type="scientific">Acidiphilium iwatense</name>
    <dbReference type="NCBI Taxonomy" id="768198"/>
    <lineage>
        <taxon>Bacteria</taxon>
        <taxon>Pseudomonadati</taxon>
        <taxon>Pseudomonadota</taxon>
        <taxon>Alphaproteobacteria</taxon>
        <taxon>Acetobacterales</taxon>
        <taxon>Acidocellaceae</taxon>
        <taxon>Acidiphilium</taxon>
    </lineage>
</organism>
<evidence type="ECO:0000313" key="7">
    <source>
        <dbReference type="EMBL" id="MCF3947861.1"/>
    </source>
</evidence>
<feature type="transmembrane region" description="Helical" evidence="5">
    <location>
        <begin position="401"/>
        <end position="420"/>
    </location>
</feature>
<evidence type="ECO:0000256" key="3">
    <source>
        <dbReference type="ARBA" id="ARBA00022989"/>
    </source>
</evidence>
<dbReference type="PANTHER" id="PTHR23508">
    <property type="entry name" value="CARBOXYLIC ACID TRANSPORTER PROTEIN HOMOLOG"/>
    <property type="match status" value="1"/>
</dbReference>
<evidence type="ECO:0000256" key="4">
    <source>
        <dbReference type="ARBA" id="ARBA00023136"/>
    </source>
</evidence>
<gene>
    <name evidence="7" type="ORF">L2A60_14365</name>
</gene>
<feature type="transmembrane region" description="Helical" evidence="5">
    <location>
        <begin position="278"/>
        <end position="301"/>
    </location>
</feature>
<sequence length="447" mass="48400">MAFDILESAELRSFHRRITILSAAGVFLDGFDLTVIAVALPFLIRQWSIPPDLIGVVAASAIFGMLVGSLIFGHLTDRLGRKAMYMFDLVFFVVFAALTALSQNIWELLIFRFLLGIGIGADYPISTTLLAEFVPAKTRGMFVALLGATWFFGAMCAYIAGYLLLPLGPDAWRWMLGIGAIIALIVIFFRATIPESPRWFASRGRIDEANAVLRHLGAAQVSVPNISSHGWIEMFYKPVLRMTVFVSGFWFCYDVAFYGIAIYTPTILKAFSLGSSGAAYLGSAIVSLLGLVGAMIGVALVDRWGRRPLIIFAFAGLTLLVVVLALVPKPVLAVLVVLFGLATLFANMGPGVLDFVYATEVFPTGLRASAAGFATSVSRVGAILSILVFPGLVHSWGLQKALWLFVAASFAGLVICLLLAPETKRQNLDDLSEIQQPARESLINPHA</sequence>
<keyword evidence="3 5" id="KW-1133">Transmembrane helix</keyword>
<dbReference type="InterPro" id="IPR020846">
    <property type="entry name" value="MFS_dom"/>
</dbReference>
<dbReference type="Pfam" id="PF00083">
    <property type="entry name" value="Sugar_tr"/>
    <property type="match status" value="1"/>
</dbReference>
<feature type="transmembrane region" description="Helical" evidence="5">
    <location>
        <begin position="370"/>
        <end position="389"/>
    </location>
</feature>
<reference evidence="7 8" key="1">
    <citation type="submission" date="2022-01" db="EMBL/GenBank/DDBJ databases">
        <authorList>
            <person name="Won M."/>
            <person name="Kim S.-J."/>
            <person name="Kwon S.-W."/>
        </authorList>
    </citation>
    <scope>NUCLEOTIDE SEQUENCE [LARGE SCALE GENOMIC DNA]</scope>
    <source>
        <strain evidence="7 8">KCTC 23505</strain>
    </source>
</reference>
<keyword evidence="4 5" id="KW-0472">Membrane</keyword>
<feature type="transmembrane region" description="Helical" evidence="5">
    <location>
        <begin position="333"/>
        <end position="358"/>
    </location>
</feature>
<proteinExistence type="predicted"/>
<feature type="transmembrane region" description="Helical" evidence="5">
    <location>
        <begin position="308"/>
        <end position="327"/>
    </location>
</feature>
<evidence type="ECO:0000313" key="8">
    <source>
        <dbReference type="Proteomes" id="UP001521209"/>
    </source>
</evidence>
<evidence type="ECO:0000259" key="6">
    <source>
        <dbReference type="PROSITE" id="PS50850"/>
    </source>
</evidence>
<feature type="transmembrane region" description="Helical" evidence="5">
    <location>
        <begin position="244"/>
        <end position="266"/>
    </location>
</feature>
<dbReference type="InterPro" id="IPR036259">
    <property type="entry name" value="MFS_trans_sf"/>
</dbReference>
<name>A0ABS9E1R0_9PROT</name>
<dbReference type="InterPro" id="IPR005828">
    <property type="entry name" value="MFS_sugar_transport-like"/>
</dbReference>
<dbReference type="SUPFAM" id="SSF103473">
    <property type="entry name" value="MFS general substrate transporter"/>
    <property type="match status" value="1"/>
</dbReference>
<dbReference type="PANTHER" id="PTHR23508:SF10">
    <property type="entry name" value="CARBOXYLIC ACID TRANSPORTER PROTEIN HOMOLOG"/>
    <property type="match status" value="1"/>
</dbReference>
<dbReference type="EMBL" id="JAKGBZ010000032">
    <property type="protein sequence ID" value="MCF3947861.1"/>
    <property type="molecule type" value="Genomic_DNA"/>
</dbReference>
<comment type="caution">
    <text evidence="7">The sequence shown here is derived from an EMBL/GenBank/DDBJ whole genome shotgun (WGS) entry which is preliminary data.</text>
</comment>
<dbReference type="PROSITE" id="PS00216">
    <property type="entry name" value="SUGAR_TRANSPORT_1"/>
    <property type="match status" value="1"/>
</dbReference>
<feature type="transmembrane region" description="Helical" evidence="5">
    <location>
        <begin position="20"/>
        <end position="47"/>
    </location>
</feature>
<feature type="transmembrane region" description="Helical" evidence="5">
    <location>
        <begin position="85"/>
        <end position="103"/>
    </location>
</feature>
<dbReference type="Proteomes" id="UP001521209">
    <property type="component" value="Unassembled WGS sequence"/>
</dbReference>
<dbReference type="PROSITE" id="PS50850">
    <property type="entry name" value="MFS"/>
    <property type="match status" value="1"/>
</dbReference>
<feature type="transmembrane region" description="Helical" evidence="5">
    <location>
        <begin position="53"/>
        <end position="73"/>
    </location>
</feature>
<dbReference type="InterPro" id="IPR005829">
    <property type="entry name" value="Sugar_transporter_CS"/>
</dbReference>
<dbReference type="PROSITE" id="PS00217">
    <property type="entry name" value="SUGAR_TRANSPORT_2"/>
    <property type="match status" value="1"/>
</dbReference>
<keyword evidence="8" id="KW-1185">Reference proteome</keyword>
<protein>
    <submittedName>
        <fullName evidence="7">MFS transporter</fullName>
    </submittedName>
</protein>
<feature type="transmembrane region" description="Helical" evidence="5">
    <location>
        <begin position="109"/>
        <end position="130"/>
    </location>
</feature>
<feature type="transmembrane region" description="Helical" evidence="5">
    <location>
        <begin position="171"/>
        <end position="193"/>
    </location>
</feature>
<keyword evidence="2 5" id="KW-0812">Transmembrane</keyword>
<comment type="subcellular location">
    <subcellularLocation>
        <location evidence="1">Membrane</location>
        <topology evidence="1">Multi-pass membrane protein</topology>
    </subcellularLocation>
</comment>
<evidence type="ECO:0000256" key="2">
    <source>
        <dbReference type="ARBA" id="ARBA00022692"/>
    </source>
</evidence>
<evidence type="ECO:0000256" key="5">
    <source>
        <dbReference type="SAM" id="Phobius"/>
    </source>
</evidence>
<feature type="domain" description="Major facilitator superfamily (MFS) profile" evidence="6">
    <location>
        <begin position="18"/>
        <end position="424"/>
    </location>
</feature>